<dbReference type="Proteomes" id="UP000388452">
    <property type="component" value="Chromosome"/>
</dbReference>
<reference evidence="2 3" key="1">
    <citation type="submission" date="2019-10" db="EMBL/GenBank/DDBJ databases">
        <title>Genome sequencing of Lactobacillus manihotivorans.</title>
        <authorList>
            <person name="Kim K."/>
        </authorList>
    </citation>
    <scope>NUCLEOTIDE SEQUENCE [LARGE SCALE GENOMIC DNA]</scope>
    <source>
        <strain evidence="2 3">LM010</strain>
    </source>
</reference>
<evidence type="ECO:0000313" key="3">
    <source>
        <dbReference type="Proteomes" id="UP000388452"/>
    </source>
</evidence>
<feature type="transmembrane region" description="Helical" evidence="1">
    <location>
        <begin position="22"/>
        <end position="42"/>
    </location>
</feature>
<dbReference type="RefSeq" id="WP_054714728.1">
    <property type="nucleotide sequence ID" value="NZ_CP045068.1"/>
</dbReference>
<evidence type="ECO:0000313" key="2">
    <source>
        <dbReference type="EMBL" id="QFQ92657.1"/>
    </source>
</evidence>
<protein>
    <submittedName>
        <fullName evidence="2">Uncharacterized protein</fullName>
    </submittedName>
</protein>
<accession>A0A5P8JTP5</accession>
<keyword evidence="1" id="KW-0812">Transmembrane</keyword>
<dbReference type="EMBL" id="CP045068">
    <property type="protein sequence ID" value="QFQ92657.1"/>
    <property type="molecule type" value="Genomic_DNA"/>
</dbReference>
<name>A0A5P8JTP5_9LACO</name>
<keyword evidence="1" id="KW-1133">Transmembrane helix</keyword>
<dbReference type="AlphaFoldDB" id="A0A5P8JTP5"/>
<proteinExistence type="predicted"/>
<sequence>MKLVMTLVQFDREVWWVDFKELLGVLGTVIAAVSLTIATFTYRRNTDVRAQDVQANKIKRTHELMISYPGDVREKVLLVTKQLQEGAELINEMRRHGVDERRIQRARVAIVREAKVVELLHLLDPYGFLLSYPEYLFVEEARSTFASEVERVLLNAEFQNAFNEVFDTSSMRGIIRLQYQLQNQQRK</sequence>
<organism evidence="2 3">
    <name type="scientific">Lacticaseibacillus manihotivorans</name>
    <dbReference type="NCBI Taxonomy" id="88233"/>
    <lineage>
        <taxon>Bacteria</taxon>
        <taxon>Bacillati</taxon>
        <taxon>Bacillota</taxon>
        <taxon>Bacilli</taxon>
        <taxon>Lactobacillales</taxon>
        <taxon>Lactobacillaceae</taxon>
        <taxon>Lacticaseibacillus</taxon>
    </lineage>
</organism>
<evidence type="ECO:0000256" key="1">
    <source>
        <dbReference type="SAM" id="Phobius"/>
    </source>
</evidence>
<gene>
    <name evidence="2" type="ORF">LM010_15225</name>
</gene>
<keyword evidence="1" id="KW-0472">Membrane</keyword>